<dbReference type="InParanoid" id="A0A3R7G1Y1"/>
<organism evidence="1 2">
    <name type="scientific">Clonorchis sinensis</name>
    <name type="common">Chinese liver fluke</name>
    <dbReference type="NCBI Taxonomy" id="79923"/>
    <lineage>
        <taxon>Eukaryota</taxon>
        <taxon>Metazoa</taxon>
        <taxon>Spiralia</taxon>
        <taxon>Lophotrochozoa</taxon>
        <taxon>Platyhelminthes</taxon>
        <taxon>Trematoda</taxon>
        <taxon>Digenea</taxon>
        <taxon>Opisthorchiida</taxon>
        <taxon>Opisthorchiata</taxon>
        <taxon>Opisthorchiidae</taxon>
        <taxon>Clonorchis</taxon>
    </lineage>
</organism>
<dbReference type="EMBL" id="NIRI02000010">
    <property type="protein sequence ID" value="KAG5454459.1"/>
    <property type="molecule type" value="Genomic_DNA"/>
</dbReference>
<accession>A0A3R7G1Y1</accession>
<reference evidence="1 2" key="1">
    <citation type="journal article" date="2018" name="Biotechnol. Adv.">
        <title>Improved genomic resources and new bioinformatic workflow for the carcinogenic parasite Clonorchis sinensis: Biotechnological implications.</title>
        <authorList>
            <person name="Wang D."/>
            <person name="Korhonen P.K."/>
            <person name="Gasser R.B."/>
            <person name="Young N.D."/>
        </authorList>
    </citation>
    <scope>NUCLEOTIDE SEQUENCE [LARGE SCALE GENOMIC DNA]</scope>
    <source>
        <strain evidence="1">Cs-k2</strain>
    </source>
</reference>
<evidence type="ECO:0000313" key="2">
    <source>
        <dbReference type="Proteomes" id="UP000286415"/>
    </source>
</evidence>
<gene>
    <name evidence="1" type="ORF">CSKR_113124</name>
</gene>
<reference evidence="1 2" key="2">
    <citation type="journal article" date="2021" name="Genomics">
        <title>High-quality reference genome for Clonorchis sinensis.</title>
        <authorList>
            <person name="Young N.D."/>
            <person name="Stroehlein A.J."/>
            <person name="Kinkar L."/>
            <person name="Wang T."/>
            <person name="Sohn W.M."/>
            <person name="Chang B.C.H."/>
            <person name="Kaur P."/>
            <person name="Weisz D."/>
            <person name="Dudchenko O."/>
            <person name="Aiden E.L."/>
            <person name="Korhonen P.K."/>
            <person name="Gasser R.B."/>
        </authorList>
    </citation>
    <scope>NUCLEOTIDE SEQUENCE [LARGE SCALE GENOMIC DNA]</scope>
    <source>
        <strain evidence="1">Cs-k2</strain>
    </source>
</reference>
<sequence length="79" mass="8822">MHVKYALVRLPKLLNVKSALRITNQSRFPYSSLKTTCVVPSDFVHGELLSNPSWWSGDVTCIVLTTQVVNSVDDISLEC</sequence>
<name>A0A3R7G1Y1_CLOSI</name>
<evidence type="ECO:0000313" key="1">
    <source>
        <dbReference type="EMBL" id="KAG5454459.1"/>
    </source>
</evidence>
<comment type="caution">
    <text evidence="1">The sequence shown here is derived from an EMBL/GenBank/DDBJ whole genome shotgun (WGS) entry which is preliminary data.</text>
</comment>
<dbReference type="AlphaFoldDB" id="A0A3R7G1Y1"/>
<dbReference type="Proteomes" id="UP000286415">
    <property type="component" value="Unassembled WGS sequence"/>
</dbReference>
<protein>
    <submittedName>
        <fullName evidence="1">Uncharacterized protein</fullName>
    </submittedName>
</protein>
<proteinExistence type="predicted"/>
<keyword evidence="2" id="KW-1185">Reference proteome</keyword>